<dbReference type="InterPro" id="IPR000515">
    <property type="entry name" value="MetI-like"/>
</dbReference>
<sequence>MSDQSTMASAVSAALAAPADLAGTAVPDDSAGAAASVVTKGRRTRAGRRIGVGGCLAVGWLGLLVVAAVTAQWLPLDDYDTLVGDPGVAPFADWSHPLGTDGIGRDALSRLVYGARASLVVSVGAAALGLLVGGLIGVLAGYLRGWVEAVVDVLANTLLAFPPLIMLLALASVVSPTLWTLAAGLALLAVPPSVRLAKANVASAARREYVLVAEALGARRRRVVARELIPNVVPPLVSFAFVGMAALIVAEGSLSFLGLGIPPPSPSWGGMIAAGKDDLADHPAFVFVPCAAMFLTVLALNTMADLLGRRLDVRESML</sequence>
<protein>
    <submittedName>
        <fullName evidence="9">ABC transporter permease</fullName>
    </submittedName>
</protein>
<evidence type="ECO:0000313" key="10">
    <source>
        <dbReference type="Proteomes" id="UP000604475"/>
    </source>
</evidence>
<accession>A0A937RJ54</accession>
<feature type="transmembrane region" description="Helical" evidence="7">
    <location>
        <begin position="119"/>
        <end position="143"/>
    </location>
</feature>
<feature type="domain" description="ABC transmembrane type-1" evidence="8">
    <location>
        <begin position="115"/>
        <end position="304"/>
    </location>
</feature>
<dbReference type="Pfam" id="PF00528">
    <property type="entry name" value="BPD_transp_1"/>
    <property type="match status" value="1"/>
</dbReference>
<feature type="transmembrane region" description="Helical" evidence="7">
    <location>
        <begin position="150"/>
        <end position="171"/>
    </location>
</feature>
<keyword evidence="4 7" id="KW-0812">Transmembrane</keyword>
<feature type="transmembrane region" description="Helical" evidence="7">
    <location>
        <begin position="284"/>
        <end position="307"/>
    </location>
</feature>
<keyword evidence="5 7" id="KW-1133">Transmembrane helix</keyword>
<keyword evidence="6 7" id="KW-0472">Membrane</keyword>
<comment type="subcellular location">
    <subcellularLocation>
        <location evidence="1 7">Cell membrane</location>
        <topology evidence="1 7">Multi-pass membrane protein</topology>
    </subcellularLocation>
</comment>
<keyword evidence="3" id="KW-1003">Cell membrane</keyword>
<organism evidence="9 10">
    <name type="scientific">Frankia nepalensis</name>
    <dbReference type="NCBI Taxonomy" id="1836974"/>
    <lineage>
        <taxon>Bacteria</taxon>
        <taxon>Bacillati</taxon>
        <taxon>Actinomycetota</taxon>
        <taxon>Actinomycetes</taxon>
        <taxon>Frankiales</taxon>
        <taxon>Frankiaceae</taxon>
        <taxon>Frankia</taxon>
    </lineage>
</organism>
<dbReference type="InterPro" id="IPR050366">
    <property type="entry name" value="BP-dependent_transpt_permease"/>
</dbReference>
<dbReference type="PROSITE" id="PS50928">
    <property type="entry name" value="ABC_TM1"/>
    <property type="match status" value="1"/>
</dbReference>
<dbReference type="PANTHER" id="PTHR43386">
    <property type="entry name" value="OLIGOPEPTIDE TRANSPORT SYSTEM PERMEASE PROTEIN APPC"/>
    <property type="match status" value="1"/>
</dbReference>
<feature type="transmembrane region" description="Helical" evidence="7">
    <location>
        <begin position="177"/>
        <end position="197"/>
    </location>
</feature>
<dbReference type="CDD" id="cd06261">
    <property type="entry name" value="TM_PBP2"/>
    <property type="match status" value="1"/>
</dbReference>
<dbReference type="InterPro" id="IPR035906">
    <property type="entry name" value="MetI-like_sf"/>
</dbReference>
<evidence type="ECO:0000313" key="9">
    <source>
        <dbReference type="EMBL" id="MBL7633231.1"/>
    </source>
</evidence>
<evidence type="ECO:0000256" key="4">
    <source>
        <dbReference type="ARBA" id="ARBA00022692"/>
    </source>
</evidence>
<evidence type="ECO:0000259" key="8">
    <source>
        <dbReference type="PROSITE" id="PS50928"/>
    </source>
</evidence>
<evidence type="ECO:0000256" key="6">
    <source>
        <dbReference type="ARBA" id="ARBA00023136"/>
    </source>
</evidence>
<feature type="transmembrane region" description="Helical" evidence="7">
    <location>
        <begin position="228"/>
        <end position="250"/>
    </location>
</feature>
<keyword evidence="2 7" id="KW-0813">Transport</keyword>
<comment type="similarity">
    <text evidence="7">Belongs to the binding-protein-dependent transport system permease family.</text>
</comment>
<evidence type="ECO:0000256" key="7">
    <source>
        <dbReference type="RuleBase" id="RU363032"/>
    </source>
</evidence>
<evidence type="ECO:0000256" key="1">
    <source>
        <dbReference type="ARBA" id="ARBA00004651"/>
    </source>
</evidence>
<dbReference type="GO" id="GO:0005886">
    <property type="term" value="C:plasma membrane"/>
    <property type="evidence" value="ECO:0007669"/>
    <property type="project" value="UniProtKB-SubCell"/>
</dbReference>
<dbReference type="GO" id="GO:0055085">
    <property type="term" value="P:transmembrane transport"/>
    <property type="evidence" value="ECO:0007669"/>
    <property type="project" value="InterPro"/>
</dbReference>
<evidence type="ECO:0000256" key="5">
    <source>
        <dbReference type="ARBA" id="ARBA00022989"/>
    </source>
</evidence>
<dbReference type="PANTHER" id="PTHR43386:SF1">
    <property type="entry name" value="D,D-DIPEPTIDE TRANSPORT SYSTEM PERMEASE PROTEIN DDPC-RELATED"/>
    <property type="match status" value="1"/>
</dbReference>
<proteinExistence type="inferred from homology"/>
<dbReference type="AlphaFoldDB" id="A0A937RJ54"/>
<name>A0A937RJ54_9ACTN</name>
<evidence type="ECO:0000256" key="3">
    <source>
        <dbReference type="ARBA" id="ARBA00022475"/>
    </source>
</evidence>
<dbReference type="SUPFAM" id="SSF161098">
    <property type="entry name" value="MetI-like"/>
    <property type="match status" value="1"/>
</dbReference>
<evidence type="ECO:0000256" key="2">
    <source>
        <dbReference type="ARBA" id="ARBA00022448"/>
    </source>
</evidence>
<dbReference type="Gene3D" id="1.10.3720.10">
    <property type="entry name" value="MetI-like"/>
    <property type="match status" value="1"/>
</dbReference>
<dbReference type="RefSeq" id="WP_202999950.1">
    <property type="nucleotide sequence ID" value="NZ_JADWYU010000141.1"/>
</dbReference>
<feature type="transmembrane region" description="Helical" evidence="7">
    <location>
        <begin position="50"/>
        <end position="74"/>
    </location>
</feature>
<dbReference type="EMBL" id="JAEACQ010000377">
    <property type="protein sequence ID" value="MBL7633231.1"/>
    <property type="molecule type" value="Genomic_DNA"/>
</dbReference>
<gene>
    <name evidence="9" type="ORF">I7412_39980</name>
</gene>
<dbReference type="Proteomes" id="UP000604475">
    <property type="component" value="Unassembled WGS sequence"/>
</dbReference>
<comment type="caution">
    <text evidence="9">The sequence shown here is derived from an EMBL/GenBank/DDBJ whole genome shotgun (WGS) entry which is preliminary data.</text>
</comment>
<keyword evidence="10" id="KW-1185">Reference proteome</keyword>
<reference evidence="9" key="1">
    <citation type="submission" date="2020-12" db="EMBL/GenBank/DDBJ databases">
        <title>Genomic characterization of non-nitrogen-fixing Frankia strains.</title>
        <authorList>
            <person name="Carlos-Shanley C."/>
            <person name="Guerra T."/>
            <person name="Hahn D."/>
        </authorList>
    </citation>
    <scope>NUCLEOTIDE SEQUENCE</scope>
    <source>
        <strain evidence="9">CN6</strain>
    </source>
</reference>